<gene>
    <name evidence="5" type="ORF">UFOPK2967_00147</name>
    <name evidence="6" type="ORF">UFOPK3587_00488</name>
    <name evidence="7" type="ORF">UFOPK4114_00052</name>
</gene>
<dbReference type="Pfam" id="PF17764">
    <property type="entry name" value="PriA_3primeBD"/>
    <property type="match status" value="1"/>
</dbReference>
<keyword evidence="2" id="KW-0067">ATP-binding</keyword>
<evidence type="ECO:0000259" key="4">
    <source>
        <dbReference type="Pfam" id="PF17764"/>
    </source>
</evidence>
<name>A0A6J7GAM3_9ZZZZ</name>
<evidence type="ECO:0000313" key="5">
    <source>
        <dbReference type="EMBL" id="CAB4779068.1"/>
    </source>
</evidence>
<reference evidence="6" key="1">
    <citation type="submission" date="2020-05" db="EMBL/GenBank/DDBJ databases">
        <authorList>
            <person name="Chiriac C."/>
            <person name="Salcher M."/>
            <person name="Ghai R."/>
            <person name="Kavagutti S V."/>
        </authorList>
    </citation>
    <scope>NUCLEOTIDE SEQUENCE</scope>
</reference>
<dbReference type="Gene3D" id="3.40.50.300">
    <property type="entry name" value="P-loop containing nucleotide triphosphate hydrolases"/>
    <property type="match status" value="1"/>
</dbReference>
<dbReference type="GO" id="GO:0006302">
    <property type="term" value="P:double-strand break repair"/>
    <property type="evidence" value="ECO:0007669"/>
    <property type="project" value="TreeGrafter"/>
</dbReference>
<keyword evidence="3" id="KW-0238">DNA-binding</keyword>
<dbReference type="PANTHER" id="PTHR30580">
    <property type="entry name" value="PRIMOSOMAL PROTEIN N"/>
    <property type="match status" value="1"/>
</dbReference>
<proteinExistence type="predicted"/>
<protein>
    <submittedName>
        <fullName evidence="6">Unannotated protein</fullName>
    </submittedName>
</protein>
<dbReference type="GO" id="GO:0006270">
    <property type="term" value="P:DNA replication initiation"/>
    <property type="evidence" value="ECO:0007669"/>
    <property type="project" value="TreeGrafter"/>
</dbReference>
<dbReference type="GO" id="GO:0003677">
    <property type="term" value="F:DNA binding"/>
    <property type="evidence" value="ECO:0007669"/>
    <property type="project" value="UniProtKB-KW"/>
</dbReference>
<dbReference type="PANTHER" id="PTHR30580:SF0">
    <property type="entry name" value="PRIMOSOMAL PROTEIN N"/>
    <property type="match status" value="1"/>
</dbReference>
<dbReference type="GO" id="GO:0005524">
    <property type="term" value="F:ATP binding"/>
    <property type="evidence" value="ECO:0007669"/>
    <property type="project" value="UniProtKB-KW"/>
</dbReference>
<dbReference type="AlphaFoldDB" id="A0A6J7GAM3"/>
<accession>A0A6J7GAM3</accession>
<evidence type="ECO:0000256" key="2">
    <source>
        <dbReference type="ARBA" id="ARBA00022840"/>
    </source>
</evidence>
<dbReference type="GO" id="GO:0006310">
    <property type="term" value="P:DNA recombination"/>
    <property type="evidence" value="ECO:0007669"/>
    <property type="project" value="TreeGrafter"/>
</dbReference>
<evidence type="ECO:0000313" key="6">
    <source>
        <dbReference type="EMBL" id="CAB4901193.1"/>
    </source>
</evidence>
<dbReference type="EMBL" id="CAFBMN010000015">
    <property type="protein sequence ID" value="CAB4901193.1"/>
    <property type="molecule type" value="Genomic_DNA"/>
</dbReference>
<dbReference type="InterPro" id="IPR042115">
    <property type="entry name" value="PriA_3primeBD_sf"/>
</dbReference>
<dbReference type="EMBL" id="CAFAAC010000004">
    <property type="protein sequence ID" value="CAB4779068.1"/>
    <property type="molecule type" value="Genomic_DNA"/>
</dbReference>
<sequence length="640" mass="70761">MATSRPLKLRSPDSPREKQIPASDLPIAHVWVDNSVYHLNDTYEYFIPASLSHDVQVGMRVVVPFGHAQCEGLVVARTALPEGNQELKYIEKILSLYPVATEETIALFRQVSERWVGTPWDVIRAAIPPRMARVEKEELFVGINSASSSTTENIANDFLADSARLFWALPADPDPFEQLAKIILARSDKNQVLVILSDVNELEGIASKIDALKGGGQYSRIDSGNDRSARYREYLEFITGKKSIALGLRGAIFTPLLNGSTIIISHESSPHLYEPRSPRWNARDVALLRATNPETSVILTGFSPSLEVARLIDLGWLKSVQSHSQNVVVASEPKSGELIPSKGFSVIRSALQKGPVLFLVPSKGYGNAILCSRCRNVALCECGARLLRKSSQAQPECSLCKLVIPNWHCTDCGSADIYLASRGIDRFAEEIGRSFPNYPIINSSGDHIIREIERKSQLVLTTPGAEPKVPGGYAAVLLLESNRFFGHASLRGDERAREQFFAAASLATPGATIYIATTPGHPIVPALTRWNAAGIVARELQQRSELGLPPYRRFIRLEMLGSEAMQIFDGITLAKTDLRLPQTLEIRPPIVTERNIASIHLSVPYQDAIDVTRFLSEYQNRRSIAKKELLTIHVDPYELS</sequence>
<evidence type="ECO:0000256" key="1">
    <source>
        <dbReference type="ARBA" id="ARBA00022741"/>
    </source>
</evidence>
<evidence type="ECO:0000313" key="7">
    <source>
        <dbReference type="EMBL" id="CAB5007620.1"/>
    </source>
</evidence>
<keyword evidence="1" id="KW-0547">Nucleotide-binding</keyword>
<organism evidence="6">
    <name type="scientific">freshwater metagenome</name>
    <dbReference type="NCBI Taxonomy" id="449393"/>
    <lineage>
        <taxon>unclassified sequences</taxon>
        <taxon>metagenomes</taxon>
        <taxon>ecological metagenomes</taxon>
    </lineage>
</organism>
<dbReference type="Gene3D" id="3.40.1440.60">
    <property type="entry name" value="PriA, 3(prime) DNA-binding domain"/>
    <property type="match status" value="1"/>
</dbReference>
<dbReference type="GO" id="GO:0043138">
    <property type="term" value="F:3'-5' DNA helicase activity"/>
    <property type="evidence" value="ECO:0007669"/>
    <property type="project" value="TreeGrafter"/>
</dbReference>
<dbReference type="InterPro" id="IPR027417">
    <property type="entry name" value="P-loop_NTPase"/>
</dbReference>
<dbReference type="InterPro" id="IPR041222">
    <property type="entry name" value="PriA_3primeBD"/>
</dbReference>
<evidence type="ECO:0000256" key="3">
    <source>
        <dbReference type="ARBA" id="ARBA00023125"/>
    </source>
</evidence>
<feature type="domain" description="Primosomal protein N' 3' DNA-binding" evidence="4">
    <location>
        <begin position="30"/>
        <end position="128"/>
    </location>
</feature>
<dbReference type="EMBL" id="CAFBPP010000001">
    <property type="protein sequence ID" value="CAB5007620.1"/>
    <property type="molecule type" value="Genomic_DNA"/>
</dbReference>